<dbReference type="Proteomes" id="UP000735302">
    <property type="component" value="Unassembled WGS sequence"/>
</dbReference>
<gene>
    <name evidence="1" type="ORF">PoB_007661000</name>
</gene>
<dbReference type="EMBL" id="BLXT01008584">
    <property type="protein sequence ID" value="GFO50105.1"/>
    <property type="molecule type" value="Genomic_DNA"/>
</dbReference>
<keyword evidence="2" id="KW-1185">Reference proteome</keyword>
<accession>A0AAV4E1F1</accession>
<comment type="caution">
    <text evidence="1">The sequence shown here is derived from an EMBL/GenBank/DDBJ whole genome shotgun (WGS) entry which is preliminary data.</text>
</comment>
<evidence type="ECO:0000313" key="2">
    <source>
        <dbReference type="Proteomes" id="UP000735302"/>
    </source>
</evidence>
<reference evidence="1 2" key="1">
    <citation type="journal article" date="2021" name="Elife">
        <title>Chloroplast acquisition without the gene transfer in kleptoplastic sea slugs, Plakobranchus ocellatus.</title>
        <authorList>
            <person name="Maeda T."/>
            <person name="Takahashi S."/>
            <person name="Yoshida T."/>
            <person name="Shimamura S."/>
            <person name="Takaki Y."/>
            <person name="Nagai Y."/>
            <person name="Toyoda A."/>
            <person name="Suzuki Y."/>
            <person name="Arimoto A."/>
            <person name="Ishii H."/>
            <person name="Satoh N."/>
            <person name="Nishiyama T."/>
            <person name="Hasebe M."/>
            <person name="Maruyama T."/>
            <person name="Minagawa J."/>
            <person name="Obokata J."/>
            <person name="Shigenobu S."/>
        </authorList>
    </citation>
    <scope>NUCLEOTIDE SEQUENCE [LARGE SCALE GENOMIC DNA]</scope>
</reference>
<dbReference type="AlphaFoldDB" id="A0AAV4E1F1"/>
<protein>
    <submittedName>
        <fullName evidence="1">Uncharacterized protein</fullName>
    </submittedName>
</protein>
<sequence length="99" mass="11322">MNLSITTIINRQFYPYYRFISSPRSIDNVIFSSSVEPTALFCCSSNAFHNMMRIASMEIKQRAVLMGRSERADKSHFTGVARALQWCTSIAPLPPDWLE</sequence>
<organism evidence="1 2">
    <name type="scientific">Plakobranchus ocellatus</name>
    <dbReference type="NCBI Taxonomy" id="259542"/>
    <lineage>
        <taxon>Eukaryota</taxon>
        <taxon>Metazoa</taxon>
        <taxon>Spiralia</taxon>
        <taxon>Lophotrochozoa</taxon>
        <taxon>Mollusca</taxon>
        <taxon>Gastropoda</taxon>
        <taxon>Heterobranchia</taxon>
        <taxon>Euthyneura</taxon>
        <taxon>Panpulmonata</taxon>
        <taxon>Sacoglossa</taxon>
        <taxon>Placobranchoidea</taxon>
        <taxon>Plakobranchidae</taxon>
        <taxon>Plakobranchus</taxon>
    </lineage>
</organism>
<name>A0AAV4E1F1_9GAST</name>
<proteinExistence type="predicted"/>
<evidence type="ECO:0000313" key="1">
    <source>
        <dbReference type="EMBL" id="GFO50105.1"/>
    </source>
</evidence>